<keyword evidence="3" id="KW-1185">Reference proteome</keyword>
<feature type="compositionally biased region" description="Polar residues" evidence="1">
    <location>
        <begin position="7"/>
        <end position="21"/>
    </location>
</feature>
<proteinExistence type="predicted"/>
<dbReference type="AlphaFoldDB" id="A0A2Z5R099"/>
<sequence>MRGKYPSDSTHPSGMSASQRITGGRGIPAMVDAPTYK</sequence>
<name>A0A2Z5R099_9MICC</name>
<protein>
    <submittedName>
        <fullName evidence="2">Uncharacterized protein</fullName>
    </submittedName>
</protein>
<organism evidence="2 3">
    <name type="scientific">Rothia aeria</name>
    <dbReference type="NCBI Taxonomy" id="172042"/>
    <lineage>
        <taxon>Bacteria</taxon>
        <taxon>Bacillati</taxon>
        <taxon>Actinomycetota</taxon>
        <taxon>Actinomycetes</taxon>
        <taxon>Micrococcales</taxon>
        <taxon>Micrococcaceae</taxon>
        <taxon>Rothia</taxon>
    </lineage>
</organism>
<reference evidence="2 3" key="1">
    <citation type="submission" date="2016-10" db="EMBL/GenBank/DDBJ databases">
        <title>Genome sequence of Rothia aeria strain JCM11412.</title>
        <authorList>
            <person name="Nambu T."/>
        </authorList>
    </citation>
    <scope>NUCLEOTIDE SEQUENCE [LARGE SCALE GENOMIC DNA]</scope>
    <source>
        <strain evidence="2 3">JCM 11412</strain>
    </source>
</reference>
<feature type="region of interest" description="Disordered" evidence="1">
    <location>
        <begin position="1"/>
        <end position="37"/>
    </location>
</feature>
<evidence type="ECO:0000313" key="3">
    <source>
        <dbReference type="Proteomes" id="UP000250241"/>
    </source>
</evidence>
<accession>A0A2Z5R099</accession>
<dbReference type="KEGG" id="raj:RA11412_1667"/>
<evidence type="ECO:0000313" key="2">
    <source>
        <dbReference type="EMBL" id="BAV87966.1"/>
    </source>
</evidence>
<dbReference type="Proteomes" id="UP000250241">
    <property type="component" value="Chromosome"/>
</dbReference>
<evidence type="ECO:0000256" key="1">
    <source>
        <dbReference type="SAM" id="MobiDB-lite"/>
    </source>
</evidence>
<dbReference type="EMBL" id="AP017895">
    <property type="protein sequence ID" value="BAV87966.1"/>
    <property type="molecule type" value="Genomic_DNA"/>
</dbReference>
<gene>
    <name evidence="2" type="ORF">RA11412_1667</name>
</gene>